<dbReference type="CDD" id="cd00130">
    <property type="entry name" value="PAS"/>
    <property type="match status" value="2"/>
</dbReference>
<dbReference type="PANTHER" id="PTHR43304">
    <property type="entry name" value="PHYTOCHROME-LIKE PROTEIN CPH1"/>
    <property type="match status" value="1"/>
</dbReference>
<dbReference type="Gene3D" id="3.40.50.2300">
    <property type="match status" value="1"/>
</dbReference>
<dbReference type="Gene3D" id="3.30.450.20">
    <property type="entry name" value="PAS domain"/>
    <property type="match status" value="3"/>
</dbReference>
<dbReference type="CDD" id="cd00082">
    <property type="entry name" value="HisKA"/>
    <property type="match status" value="1"/>
</dbReference>
<dbReference type="InterPro" id="IPR003661">
    <property type="entry name" value="HisK_dim/P_dom"/>
</dbReference>
<dbReference type="InterPro" id="IPR011006">
    <property type="entry name" value="CheY-like_superfamily"/>
</dbReference>
<dbReference type="SUPFAM" id="SSF55874">
    <property type="entry name" value="ATPase domain of HSP90 chaperone/DNA topoisomerase II/histidine kinase"/>
    <property type="match status" value="1"/>
</dbReference>
<gene>
    <name evidence="12" type="ORF">OB914_16000</name>
    <name evidence="11" type="ORF">OB916_15465</name>
</gene>
<dbReference type="Pfam" id="PF02518">
    <property type="entry name" value="HATPase_c"/>
    <property type="match status" value="1"/>
</dbReference>
<dbReference type="Gene3D" id="3.30.565.10">
    <property type="entry name" value="Histidine kinase-like ATPase, C-terminal domain"/>
    <property type="match status" value="1"/>
</dbReference>
<dbReference type="Proteomes" id="UP001208186">
    <property type="component" value="Unassembled WGS sequence"/>
</dbReference>
<evidence type="ECO:0000256" key="2">
    <source>
        <dbReference type="ARBA" id="ARBA00012438"/>
    </source>
</evidence>
<dbReference type="SMART" id="SM00091">
    <property type="entry name" value="PAS"/>
    <property type="match status" value="3"/>
</dbReference>
<dbReference type="SMART" id="SM00387">
    <property type="entry name" value="HATPase_c"/>
    <property type="match status" value="1"/>
</dbReference>
<dbReference type="CDD" id="cd00156">
    <property type="entry name" value="REC"/>
    <property type="match status" value="1"/>
</dbReference>
<dbReference type="PROSITE" id="PS50110">
    <property type="entry name" value="RESPONSE_REGULATORY"/>
    <property type="match status" value="1"/>
</dbReference>
<dbReference type="InterPro" id="IPR035965">
    <property type="entry name" value="PAS-like_dom_sf"/>
</dbReference>
<organism evidence="12 14">
    <name type="scientific">Halapricum hydrolyticum</name>
    <dbReference type="NCBI Taxonomy" id="2979991"/>
    <lineage>
        <taxon>Archaea</taxon>
        <taxon>Methanobacteriati</taxon>
        <taxon>Methanobacteriota</taxon>
        <taxon>Stenosarchaea group</taxon>
        <taxon>Halobacteria</taxon>
        <taxon>Halobacteriales</taxon>
        <taxon>Haloarculaceae</taxon>
        <taxon>Halapricum</taxon>
    </lineage>
</organism>
<feature type="domain" description="Histidine kinase" evidence="7">
    <location>
        <begin position="528"/>
        <end position="716"/>
    </location>
</feature>
<dbReference type="Pfam" id="PF08447">
    <property type="entry name" value="PAS_3"/>
    <property type="match status" value="1"/>
</dbReference>
<evidence type="ECO:0000256" key="1">
    <source>
        <dbReference type="ARBA" id="ARBA00000085"/>
    </source>
</evidence>
<dbReference type="InterPro" id="IPR013655">
    <property type="entry name" value="PAS_fold_3"/>
</dbReference>
<dbReference type="SMART" id="SM00388">
    <property type="entry name" value="HisKA"/>
    <property type="match status" value="1"/>
</dbReference>
<sequence>MGPAGPIRVLYVDDDPHFGELVGTFLEREEDSLRVQTAPDVEEARSTLAERDLDCLVSAYELSDRDGIEFFETIRDDHPGLPFVLFFDRANEAIASEAADTGITEYVRKGGSDQYAVLANRIVNVVSRNRATRRLRMAEKRYRSLFTEMNKGVAFHELVTGDAGEPVDFRILEVNDQYESTLGLDRGDVVGRLASEVYGTVASVYLDRCVSVVRTGESIQFETYYPPLEKHVRISAFSPTDGQLVTVLSDVTEQKRTEARLQESQQTYENVFEGFNDATFVHEMHGKIIAVNGTACERLGYDEESLIGTSLLKFDAVGAPDAGMRDRLETIREEGHVTFETTLDTKTGEGIPVEISSSRIEYFGMPAILSVARDITERKERERQLQTLNERFELALEAGQFGIWDWNVETDEVTFSERWAEMLGHSLAEIEPHADAWEKRVHPDDLPDAWDALEAHFEGETDYYECDHRMRTKSGDWIWIRDIGKVFEWDEAGDPVRMVGIHQDVTERKQRQKELRRQNRRLEEFASVVSHDLRSPLQVASGQVELAREDCDSEHLDRIDDALDRSQVLIDDLLTLAQEGARMSEMEVVELPAPAKDGWHHVETADATLEVETDTTVRADEGRLQQLFENLFRNAVEHGGTDVTVRVGPLGRDGFYVADDGAGIEPDERTDVFESGYSTAEDGTGFGLAIVEEIARAHGWTVDVTDSESGGARFEIGDVAVVE</sequence>
<dbReference type="PANTHER" id="PTHR43304:SF1">
    <property type="entry name" value="PAC DOMAIN-CONTAINING PROTEIN"/>
    <property type="match status" value="1"/>
</dbReference>
<dbReference type="GO" id="GO:0000155">
    <property type="term" value="F:phosphorelay sensor kinase activity"/>
    <property type="evidence" value="ECO:0007669"/>
    <property type="project" value="InterPro"/>
</dbReference>
<dbReference type="EMBL" id="JAOPKD010000027">
    <property type="protein sequence ID" value="MCU4728456.1"/>
    <property type="molecule type" value="Genomic_DNA"/>
</dbReference>
<proteinExistence type="predicted"/>
<reference evidence="12" key="1">
    <citation type="submission" date="2023-02" db="EMBL/GenBank/DDBJ databases">
        <title>Enrichment on poylsaccharides allowed isolation of novel metabolic and taxonomic groups of Haloarchaea.</title>
        <authorList>
            <person name="Sorokin D.Y."/>
            <person name="Elcheninov A.G."/>
            <person name="Khizhniak T.V."/>
            <person name="Kolganova T.V."/>
            <person name="Kublanov I.V."/>
        </authorList>
    </citation>
    <scope>NUCLEOTIDE SEQUENCE</scope>
    <source>
        <strain evidence="11 13">HArc-curdl5-1</strain>
        <strain evidence="12">HArc-curdl7</strain>
    </source>
</reference>
<evidence type="ECO:0000259" key="7">
    <source>
        <dbReference type="PROSITE" id="PS50109"/>
    </source>
</evidence>
<dbReference type="PROSITE" id="PS50112">
    <property type="entry name" value="PAS"/>
    <property type="match status" value="1"/>
</dbReference>
<evidence type="ECO:0000313" key="14">
    <source>
        <dbReference type="Proteomes" id="UP001209746"/>
    </source>
</evidence>
<dbReference type="PROSITE" id="PS50113">
    <property type="entry name" value="PAC"/>
    <property type="match status" value="2"/>
</dbReference>
<dbReference type="InterPro" id="IPR000014">
    <property type="entry name" value="PAS"/>
</dbReference>
<keyword evidence="5" id="KW-0418">Kinase</keyword>
<dbReference type="EMBL" id="JAOPKC010000028">
    <property type="protein sequence ID" value="MCU4719447.1"/>
    <property type="molecule type" value="Genomic_DNA"/>
</dbReference>
<feature type="domain" description="PAS" evidence="9">
    <location>
        <begin position="264"/>
        <end position="312"/>
    </location>
</feature>
<dbReference type="InterPro" id="IPR005467">
    <property type="entry name" value="His_kinase_dom"/>
</dbReference>
<comment type="catalytic activity">
    <reaction evidence="1">
        <text>ATP + protein L-histidine = ADP + protein N-phospho-L-histidine.</text>
        <dbReference type="EC" id="2.7.13.3"/>
    </reaction>
</comment>
<evidence type="ECO:0000256" key="6">
    <source>
        <dbReference type="PROSITE-ProRule" id="PRU00169"/>
    </source>
</evidence>
<feature type="domain" description="PAC" evidence="10">
    <location>
        <begin position="464"/>
        <end position="517"/>
    </location>
</feature>
<dbReference type="InterPro" id="IPR036097">
    <property type="entry name" value="HisK_dim/P_sf"/>
</dbReference>
<dbReference type="SUPFAM" id="SSF47384">
    <property type="entry name" value="Homodimeric domain of signal transducing histidine kinase"/>
    <property type="match status" value="1"/>
</dbReference>
<dbReference type="SMART" id="SM00086">
    <property type="entry name" value="PAC"/>
    <property type="match status" value="2"/>
</dbReference>
<dbReference type="InterPro" id="IPR001789">
    <property type="entry name" value="Sig_transdc_resp-reg_receiver"/>
</dbReference>
<dbReference type="Proteomes" id="UP001209746">
    <property type="component" value="Unassembled WGS sequence"/>
</dbReference>
<protein>
    <recommendedName>
        <fullName evidence="2">histidine kinase</fullName>
        <ecNumber evidence="2">2.7.13.3</ecNumber>
    </recommendedName>
</protein>
<evidence type="ECO:0000256" key="4">
    <source>
        <dbReference type="ARBA" id="ARBA00022679"/>
    </source>
</evidence>
<feature type="domain" description="PAC" evidence="10">
    <location>
        <begin position="337"/>
        <end position="387"/>
    </location>
</feature>
<comment type="caution">
    <text evidence="12">The sequence shown here is derived from an EMBL/GenBank/DDBJ whole genome shotgun (WGS) entry which is preliminary data.</text>
</comment>
<keyword evidence="13" id="KW-1185">Reference proteome</keyword>
<dbReference type="InterPro" id="IPR036890">
    <property type="entry name" value="HATPase_C_sf"/>
</dbReference>
<dbReference type="SUPFAM" id="SSF52172">
    <property type="entry name" value="CheY-like"/>
    <property type="match status" value="1"/>
</dbReference>
<evidence type="ECO:0000313" key="13">
    <source>
        <dbReference type="Proteomes" id="UP001208186"/>
    </source>
</evidence>
<keyword evidence="3" id="KW-0597">Phosphoprotein</keyword>
<dbReference type="Pfam" id="PF13426">
    <property type="entry name" value="PAS_9"/>
    <property type="match status" value="2"/>
</dbReference>
<evidence type="ECO:0000313" key="12">
    <source>
        <dbReference type="EMBL" id="MCU4728456.1"/>
    </source>
</evidence>
<evidence type="ECO:0000256" key="3">
    <source>
        <dbReference type="ARBA" id="ARBA00022553"/>
    </source>
</evidence>
<evidence type="ECO:0000259" key="8">
    <source>
        <dbReference type="PROSITE" id="PS50110"/>
    </source>
</evidence>
<keyword evidence="4" id="KW-0808">Transferase</keyword>
<evidence type="ECO:0000313" key="11">
    <source>
        <dbReference type="EMBL" id="MCU4719447.1"/>
    </source>
</evidence>
<feature type="domain" description="Response regulatory" evidence="8">
    <location>
        <begin position="8"/>
        <end position="124"/>
    </location>
</feature>
<comment type="caution">
    <text evidence="6">Lacks conserved residue(s) required for the propagation of feature annotation.</text>
</comment>
<dbReference type="InterPro" id="IPR052162">
    <property type="entry name" value="Sensor_kinase/Photoreceptor"/>
</dbReference>
<dbReference type="SMART" id="SM00448">
    <property type="entry name" value="REC"/>
    <property type="match status" value="1"/>
</dbReference>
<dbReference type="SUPFAM" id="SSF55785">
    <property type="entry name" value="PYP-like sensor domain (PAS domain)"/>
    <property type="match status" value="3"/>
</dbReference>
<dbReference type="Pfam" id="PF00512">
    <property type="entry name" value="HisKA"/>
    <property type="match status" value="1"/>
</dbReference>
<evidence type="ECO:0000259" key="10">
    <source>
        <dbReference type="PROSITE" id="PS50113"/>
    </source>
</evidence>
<dbReference type="EC" id="2.7.13.3" evidence="2"/>
<dbReference type="InterPro" id="IPR003594">
    <property type="entry name" value="HATPase_dom"/>
</dbReference>
<dbReference type="Gene3D" id="1.10.287.130">
    <property type="match status" value="1"/>
</dbReference>
<dbReference type="InterPro" id="IPR001610">
    <property type="entry name" value="PAC"/>
</dbReference>
<dbReference type="InterPro" id="IPR000700">
    <property type="entry name" value="PAS-assoc_C"/>
</dbReference>
<dbReference type="Pfam" id="PF00072">
    <property type="entry name" value="Response_reg"/>
    <property type="match status" value="1"/>
</dbReference>
<name>A0AAE3IEE0_9EURY</name>
<dbReference type="NCBIfam" id="TIGR00229">
    <property type="entry name" value="sensory_box"/>
    <property type="match status" value="2"/>
</dbReference>
<dbReference type="PROSITE" id="PS50109">
    <property type="entry name" value="HIS_KIN"/>
    <property type="match status" value="1"/>
</dbReference>
<evidence type="ECO:0000259" key="9">
    <source>
        <dbReference type="PROSITE" id="PS50112"/>
    </source>
</evidence>
<accession>A0AAE3IEE0</accession>
<evidence type="ECO:0000256" key="5">
    <source>
        <dbReference type="ARBA" id="ARBA00022777"/>
    </source>
</evidence>
<dbReference type="AlphaFoldDB" id="A0AAE3IEE0"/>
<dbReference type="RefSeq" id="WP_315910192.1">
    <property type="nucleotide sequence ID" value="NZ_JAOPKC010000028.1"/>
</dbReference>